<reference evidence="1" key="1">
    <citation type="journal article" date="2014" name="Front. Microbiol.">
        <title>High frequency of phylogenetically diverse reductive dehalogenase-homologous genes in deep subseafloor sedimentary metagenomes.</title>
        <authorList>
            <person name="Kawai M."/>
            <person name="Futagami T."/>
            <person name="Toyoda A."/>
            <person name="Takaki Y."/>
            <person name="Nishi S."/>
            <person name="Hori S."/>
            <person name="Arai W."/>
            <person name="Tsubouchi T."/>
            <person name="Morono Y."/>
            <person name="Uchiyama I."/>
            <person name="Ito T."/>
            <person name="Fujiyama A."/>
            <person name="Inagaki F."/>
            <person name="Takami H."/>
        </authorList>
    </citation>
    <scope>NUCLEOTIDE SEQUENCE</scope>
    <source>
        <strain evidence="1">Expedition CK06-06</strain>
    </source>
</reference>
<organism evidence="1">
    <name type="scientific">marine sediment metagenome</name>
    <dbReference type="NCBI Taxonomy" id="412755"/>
    <lineage>
        <taxon>unclassified sequences</taxon>
        <taxon>metagenomes</taxon>
        <taxon>ecological metagenomes</taxon>
    </lineage>
</organism>
<dbReference type="AlphaFoldDB" id="X1CE55"/>
<dbReference type="EMBL" id="BART01027271">
    <property type="protein sequence ID" value="GAG91407.1"/>
    <property type="molecule type" value="Genomic_DNA"/>
</dbReference>
<sequence length="45" mass="4793">MGDDPLSVKIKAKTEDIRVCSVEASRTGNISPAGMFSPKAEEVKV</sequence>
<proteinExistence type="predicted"/>
<protein>
    <submittedName>
        <fullName evidence="1">Uncharacterized protein</fullName>
    </submittedName>
</protein>
<accession>X1CE55</accession>
<name>X1CE55_9ZZZZ</name>
<evidence type="ECO:0000313" key="1">
    <source>
        <dbReference type="EMBL" id="GAG91407.1"/>
    </source>
</evidence>
<gene>
    <name evidence="1" type="ORF">S01H4_48381</name>
</gene>
<comment type="caution">
    <text evidence="1">The sequence shown here is derived from an EMBL/GenBank/DDBJ whole genome shotgun (WGS) entry which is preliminary data.</text>
</comment>